<feature type="domain" description="CST complex subunit Stn1 N-terminal" evidence="10">
    <location>
        <begin position="47"/>
        <end position="92"/>
    </location>
</feature>
<feature type="region of interest" description="Disordered" evidence="9">
    <location>
        <begin position="235"/>
        <end position="257"/>
    </location>
</feature>
<dbReference type="RefSeq" id="XP_033389392.1">
    <property type="nucleotide sequence ID" value="XM_033526531.1"/>
</dbReference>
<dbReference type="GO" id="GO:0000781">
    <property type="term" value="C:chromosome, telomeric region"/>
    <property type="evidence" value="ECO:0007669"/>
    <property type="project" value="UniProtKB-SubCell"/>
</dbReference>
<dbReference type="InterPro" id="IPR040260">
    <property type="entry name" value="RFA2-like"/>
</dbReference>
<keyword evidence="7" id="KW-0539">Nucleus</keyword>
<dbReference type="Gene3D" id="2.40.50.140">
    <property type="entry name" value="Nucleic acid-binding proteins"/>
    <property type="match status" value="1"/>
</dbReference>
<keyword evidence="4" id="KW-0158">Chromosome</keyword>
<dbReference type="Pfam" id="PF10451">
    <property type="entry name" value="Stn1"/>
    <property type="match status" value="1"/>
</dbReference>
<comment type="subcellular location">
    <subcellularLocation>
        <location evidence="2">Chromosome</location>
        <location evidence="2">Telomere</location>
    </subcellularLocation>
    <subcellularLocation>
        <location evidence="1">Nucleus</location>
    </subcellularLocation>
</comment>
<name>A0A6A5Y758_9PLEO</name>
<sequence>MSSARSVTKCRSYPAYCFRISPTYSTWVKLTAADVQALRSEPEFQSQRIYFHLNHPIRFVRLVGVVVAIEDINARYTILTIDDGSGANIEVKIVRLTPAEYNSVKSPSNTEVDNVDVISHFGVFEVLVDRHRIDIGSVIKVKGTISEFRQQKQVELKRIWVVSNTNEEVRAWAETAAFKREVLSKPWHLSRTDHQKVKQQIKAERRQRREQERLRIAYELKKLEHKKLREQYLAKREEKQEARRRKEEATMNAGALI</sequence>
<reference evidence="11" key="1">
    <citation type="journal article" date="2020" name="Stud. Mycol.">
        <title>101 Dothideomycetes genomes: a test case for predicting lifestyles and emergence of pathogens.</title>
        <authorList>
            <person name="Haridas S."/>
            <person name="Albert R."/>
            <person name="Binder M."/>
            <person name="Bloem J."/>
            <person name="Labutti K."/>
            <person name="Salamov A."/>
            <person name="Andreopoulos B."/>
            <person name="Baker S."/>
            <person name="Barry K."/>
            <person name="Bills G."/>
            <person name="Bluhm B."/>
            <person name="Cannon C."/>
            <person name="Castanera R."/>
            <person name="Culley D."/>
            <person name="Daum C."/>
            <person name="Ezra D."/>
            <person name="Gonzalez J."/>
            <person name="Henrissat B."/>
            <person name="Kuo A."/>
            <person name="Liang C."/>
            <person name="Lipzen A."/>
            <person name="Lutzoni F."/>
            <person name="Magnuson J."/>
            <person name="Mondo S."/>
            <person name="Nolan M."/>
            <person name="Ohm R."/>
            <person name="Pangilinan J."/>
            <person name="Park H.-J."/>
            <person name="Ramirez L."/>
            <person name="Alfaro M."/>
            <person name="Sun H."/>
            <person name="Tritt A."/>
            <person name="Yoshinaga Y."/>
            <person name="Zwiers L.-H."/>
            <person name="Turgeon B."/>
            <person name="Goodwin S."/>
            <person name="Spatafora J."/>
            <person name="Crous P."/>
            <person name="Grigoriev I."/>
        </authorList>
    </citation>
    <scope>NUCLEOTIDE SEQUENCE</scope>
    <source>
        <strain evidence="11">CBS 175.79</strain>
    </source>
</reference>
<gene>
    <name evidence="11" type="ORF">BU24DRAFT_416727</name>
</gene>
<dbReference type="AlphaFoldDB" id="A0A6A5Y758"/>
<evidence type="ECO:0000256" key="1">
    <source>
        <dbReference type="ARBA" id="ARBA00004123"/>
    </source>
</evidence>
<evidence type="ECO:0000313" key="11">
    <source>
        <dbReference type="EMBL" id="KAF2021053.1"/>
    </source>
</evidence>
<organism evidence="11 12">
    <name type="scientific">Aaosphaeria arxii CBS 175.79</name>
    <dbReference type="NCBI Taxonomy" id="1450172"/>
    <lineage>
        <taxon>Eukaryota</taxon>
        <taxon>Fungi</taxon>
        <taxon>Dikarya</taxon>
        <taxon>Ascomycota</taxon>
        <taxon>Pezizomycotina</taxon>
        <taxon>Dothideomycetes</taxon>
        <taxon>Pleosporomycetidae</taxon>
        <taxon>Pleosporales</taxon>
        <taxon>Pleosporales incertae sedis</taxon>
        <taxon>Aaosphaeria</taxon>
    </lineage>
</organism>
<accession>A0A6A5Y758</accession>
<dbReference type="OrthoDB" id="77828at2759"/>
<evidence type="ECO:0000256" key="9">
    <source>
        <dbReference type="SAM" id="MobiDB-lite"/>
    </source>
</evidence>
<proteinExistence type="predicted"/>
<evidence type="ECO:0000256" key="6">
    <source>
        <dbReference type="ARBA" id="ARBA00023125"/>
    </source>
</evidence>
<dbReference type="CDD" id="cd03524">
    <property type="entry name" value="RPA2_OBF_family"/>
    <property type="match status" value="1"/>
</dbReference>
<feature type="compositionally biased region" description="Basic and acidic residues" evidence="9">
    <location>
        <begin position="235"/>
        <end position="249"/>
    </location>
</feature>
<keyword evidence="6" id="KW-0238">DNA-binding</keyword>
<evidence type="ECO:0000256" key="3">
    <source>
        <dbReference type="ARBA" id="ARBA00017411"/>
    </source>
</evidence>
<evidence type="ECO:0000256" key="5">
    <source>
        <dbReference type="ARBA" id="ARBA00022895"/>
    </source>
</evidence>
<evidence type="ECO:0000313" key="12">
    <source>
        <dbReference type="Proteomes" id="UP000799778"/>
    </source>
</evidence>
<protein>
    <recommendedName>
        <fullName evidence="3">CST complex subunit STN1</fullName>
    </recommendedName>
    <alternativeName>
        <fullName evidence="8">Suppressor of cdc thirteen homolog</fullName>
    </alternativeName>
</protein>
<evidence type="ECO:0000259" key="10">
    <source>
        <dbReference type="Pfam" id="PF10451"/>
    </source>
</evidence>
<dbReference type="PANTHER" id="PTHR13989">
    <property type="entry name" value="REPLICATION PROTEIN A-RELATED"/>
    <property type="match status" value="1"/>
</dbReference>
<evidence type="ECO:0000256" key="8">
    <source>
        <dbReference type="ARBA" id="ARBA00030039"/>
    </source>
</evidence>
<dbReference type="InterPro" id="IPR012340">
    <property type="entry name" value="NA-bd_OB-fold"/>
</dbReference>
<dbReference type="Proteomes" id="UP000799778">
    <property type="component" value="Unassembled WGS sequence"/>
</dbReference>
<evidence type="ECO:0000256" key="4">
    <source>
        <dbReference type="ARBA" id="ARBA00022454"/>
    </source>
</evidence>
<dbReference type="SUPFAM" id="SSF50249">
    <property type="entry name" value="Nucleic acid-binding proteins"/>
    <property type="match status" value="1"/>
</dbReference>
<dbReference type="PANTHER" id="PTHR13989:SF33">
    <property type="entry name" value="CST COMPLEX SUBUNIT STN1"/>
    <property type="match status" value="1"/>
</dbReference>
<dbReference type="GO" id="GO:0005634">
    <property type="term" value="C:nucleus"/>
    <property type="evidence" value="ECO:0007669"/>
    <property type="project" value="UniProtKB-SubCell"/>
</dbReference>
<dbReference type="GO" id="GO:0003677">
    <property type="term" value="F:DNA binding"/>
    <property type="evidence" value="ECO:0007669"/>
    <property type="project" value="UniProtKB-KW"/>
</dbReference>
<keyword evidence="12" id="KW-1185">Reference proteome</keyword>
<evidence type="ECO:0000256" key="7">
    <source>
        <dbReference type="ARBA" id="ARBA00023242"/>
    </source>
</evidence>
<dbReference type="GeneID" id="54283928"/>
<evidence type="ECO:0000256" key="2">
    <source>
        <dbReference type="ARBA" id="ARBA00004574"/>
    </source>
</evidence>
<dbReference type="EMBL" id="ML978066">
    <property type="protein sequence ID" value="KAF2021053.1"/>
    <property type="molecule type" value="Genomic_DNA"/>
</dbReference>
<keyword evidence="5" id="KW-0779">Telomere</keyword>
<dbReference type="InterPro" id="IPR018856">
    <property type="entry name" value="Stn1_N"/>
</dbReference>